<accession>A0AAU8GVA7</accession>
<sequence length="77" mass="9484">MKINELISEKELKEIVLNEYRRKYEKKYGMTFFEKENIVEKRNFSWDVEKDAMQWEHAIESLKVLSDKIKKIEELNE</sequence>
<dbReference type="RefSeq" id="WP_353683923.1">
    <property type="nucleotide sequence ID" value="NZ_CP144373.1"/>
</dbReference>
<evidence type="ECO:0000313" key="1">
    <source>
        <dbReference type="EMBL" id="XCH46390.1"/>
    </source>
</evidence>
<dbReference type="EMBL" id="CP144373">
    <property type="protein sequence ID" value="XCH46390.1"/>
    <property type="molecule type" value="Genomic_DNA"/>
</dbReference>
<dbReference type="AlphaFoldDB" id="A0AAU8GVA7"/>
<organism evidence="1">
    <name type="scientific">Thermodesulfovibrio autotrophicus</name>
    <dbReference type="NCBI Taxonomy" id="3118333"/>
    <lineage>
        <taxon>Bacteria</taxon>
        <taxon>Pseudomonadati</taxon>
        <taxon>Nitrospirota</taxon>
        <taxon>Thermodesulfovibrionia</taxon>
        <taxon>Thermodesulfovibrionales</taxon>
        <taxon>Thermodesulfovibrionaceae</taxon>
        <taxon>Thermodesulfovibrio</taxon>
    </lineage>
</organism>
<protein>
    <submittedName>
        <fullName evidence="1">Uncharacterized protein</fullName>
    </submittedName>
</protein>
<dbReference type="KEGG" id="taut:V4D30_08580"/>
<gene>
    <name evidence="1" type="ORF">V4D30_08580</name>
</gene>
<name>A0AAU8GVA7_9BACT</name>
<proteinExistence type="predicted"/>
<reference evidence="1" key="1">
    <citation type="submission" date="2024-01" db="EMBL/GenBank/DDBJ databases">
        <title>The first autotrophic representatives of the genus Thermodesulfovibrio.</title>
        <authorList>
            <person name="Maltseva A.I."/>
            <person name="Elcheninov A.G."/>
            <person name="Kublanov I.V."/>
            <person name="Lebedinsky A.V."/>
            <person name="Frolov E.N."/>
        </authorList>
    </citation>
    <scope>NUCLEOTIDE SEQUENCE</scope>
    <source>
        <strain evidence="1">3907-1M</strain>
    </source>
</reference>